<name>A0A1J1HID7_9DIPT</name>
<dbReference type="AlphaFoldDB" id="A0A1J1HID7"/>
<evidence type="ECO:0000313" key="2">
    <source>
        <dbReference type="Proteomes" id="UP000183832"/>
    </source>
</evidence>
<sequence>MAPVSQLEIISNEESHELACNVAISMNNINNNKHMQENLEVVGVLVERFSKLFALATLPENSPKSRN</sequence>
<evidence type="ECO:0000313" key="1">
    <source>
        <dbReference type="EMBL" id="CRK87667.1"/>
    </source>
</evidence>
<keyword evidence="2" id="KW-1185">Reference proteome</keyword>
<reference evidence="1 2" key="1">
    <citation type="submission" date="2015-04" db="EMBL/GenBank/DDBJ databases">
        <authorList>
            <person name="Syromyatnikov M.Y."/>
            <person name="Popov V.N."/>
        </authorList>
    </citation>
    <scope>NUCLEOTIDE SEQUENCE [LARGE SCALE GENOMIC DNA]</scope>
</reference>
<organism evidence="1 2">
    <name type="scientific">Clunio marinus</name>
    <dbReference type="NCBI Taxonomy" id="568069"/>
    <lineage>
        <taxon>Eukaryota</taxon>
        <taxon>Metazoa</taxon>
        <taxon>Ecdysozoa</taxon>
        <taxon>Arthropoda</taxon>
        <taxon>Hexapoda</taxon>
        <taxon>Insecta</taxon>
        <taxon>Pterygota</taxon>
        <taxon>Neoptera</taxon>
        <taxon>Endopterygota</taxon>
        <taxon>Diptera</taxon>
        <taxon>Nematocera</taxon>
        <taxon>Chironomoidea</taxon>
        <taxon>Chironomidae</taxon>
        <taxon>Clunio</taxon>
    </lineage>
</organism>
<dbReference type="EMBL" id="CVRI01000004">
    <property type="protein sequence ID" value="CRK87667.1"/>
    <property type="molecule type" value="Genomic_DNA"/>
</dbReference>
<dbReference type="Proteomes" id="UP000183832">
    <property type="component" value="Unassembled WGS sequence"/>
</dbReference>
<accession>A0A1J1HID7</accession>
<gene>
    <name evidence="1" type="ORF">CLUMA_CG001460</name>
</gene>
<proteinExistence type="predicted"/>
<protein>
    <submittedName>
        <fullName evidence="1">CLUMA_CG001460, isoform A</fullName>
    </submittedName>
</protein>